<keyword evidence="2" id="KW-1133">Transmembrane helix</keyword>
<evidence type="ECO:0000313" key="5">
    <source>
        <dbReference type="Proteomes" id="UP001221142"/>
    </source>
</evidence>
<sequence>MSDEQRPGEASIIADQFLVHDLFLVGLVVIVYDYLVTLPVEIHYIWLRRKRGSSYWFLLNRYLGLSIMFIIGGLKFSVIPPTVCETIPKLAKGFLISQEVVVFGILVLRVYAMFNLDRRILALLLVTGAAAFSMSAWLVSTQATVPPPADANLNNSDLPNHLNGFPQPSPGSTLCPDLIFHPTAIRVAGAWEGQFALDTLIFLLTVYRAFLHRRREEWQSSLLRCLFRDGAIYFFVLSIANLANILMYYYGDALLSGSLTWFASALSTVVLARLMLNLHAAASAGILMPGAGGQWFGDEHLYSDETGTASEDTGTVVFVGSAGARRSGEGRGRRGRDPWPARVRDSWG</sequence>
<feature type="compositionally biased region" description="Basic and acidic residues" evidence="1">
    <location>
        <begin position="326"/>
        <end position="348"/>
    </location>
</feature>
<evidence type="ECO:0000313" key="4">
    <source>
        <dbReference type="EMBL" id="KAJ7624578.1"/>
    </source>
</evidence>
<keyword evidence="5" id="KW-1185">Reference proteome</keyword>
<accession>A0AAD7FHM3</accession>
<dbReference type="EMBL" id="JARKIF010000013">
    <property type="protein sequence ID" value="KAJ7624578.1"/>
    <property type="molecule type" value="Genomic_DNA"/>
</dbReference>
<feature type="transmembrane region" description="Helical" evidence="2">
    <location>
        <begin position="195"/>
        <end position="211"/>
    </location>
</feature>
<organism evidence="4 5">
    <name type="scientific">Roridomyces roridus</name>
    <dbReference type="NCBI Taxonomy" id="1738132"/>
    <lineage>
        <taxon>Eukaryota</taxon>
        <taxon>Fungi</taxon>
        <taxon>Dikarya</taxon>
        <taxon>Basidiomycota</taxon>
        <taxon>Agaricomycotina</taxon>
        <taxon>Agaricomycetes</taxon>
        <taxon>Agaricomycetidae</taxon>
        <taxon>Agaricales</taxon>
        <taxon>Marasmiineae</taxon>
        <taxon>Mycenaceae</taxon>
        <taxon>Roridomyces</taxon>
    </lineage>
</organism>
<feature type="transmembrane region" description="Helical" evidence="2">
    <location>
        <begin position="59"/>
        <end position="78"/>
    </location>
</feature>
<name>A0AAD7FHM3_9AGAR</name>
<feature type="transmembrane region" description="Helical" evidence="2">
    <location>
        <begin position="22"/>
        <end position="47"/>
    </location>
</feature>
<dbReference type="Proteomes" id="UP001221142">
    <property type="component" value="Unassembled WGS sequence"/>
</dbReference>
<keyword evidence="2" id="KW-0472">Membrane</keyword>
<gene>
    <name evidence="4" type="ORF">FB45DRAFT_1060845</name>
</gene>
<dbReference type="Pfam" id="PF20151">
    <property type="entry name" value="DUF6533"/>
    <property type="match status" value="1"/>
</dbReference>
<feature type="transmembrane region" description="Helical" evidence="2">
    <location>
        <begin position="90"/>
        <end position="108"/>
    </location>
</feature>
<feature type="region of interest" description="Disordered" evidence="1">
    <location>
        <begin position="323"/>
        <end position="348"/>
    </location>
</feature>
<comment type="caution">
    <text evidence="4">The sequence shown here is derived from an EMBL/GenBank/DDBJ whole genome shotgun (WGS) entry which is preliminary data.</text>
</comment>
<evidence type="ECO:0000256" key="1">
    <source>
        <dbReference type="SAM" id="MobiDB-lite"/>
    </source>
</evidence>
<dbReference type="InterPro" id="IPR045340">
    <property type="entry name" value="DUF6533"/>
</dbReference>
<evidence type="ECO:0000259" key="3">
    <source>
        <dbReference type="Pfam" id="PF20151"/>
    </source>
</evidence>
<feature type="transmembrane region" description="Helical" evidence="2">
    <location>
        <begin position="120"/>
        <end position="139"/>
    </location>
</feature>
<dbReference type="AlphaFoldDB" id="A0AAD7FHM3"/>
<evidence type="ECO:0000256" key="2">
    <source>
        <dbReference type="SAM" id="Phobius"/>
    </source>
</evidence>
<proteinExistence type="predicted"/>
<feature type="domain" description="DUF6533" evidence="3">
    <location>
        <begin position="24"/>
        <end position="65"/>
    </location>
</feature>
<reference evidence="4" key="1">
    <citation type="submission" date="2023-03" db="EMBL/GenBank/DDBJ databases">
        <title>Massive genome expansion in bonnet fungi (Mycena s.s.) driven by repeated elements and novel gene families across ecological guilds.</title>
        <authorList>
            <consortium name="Lawrence Berkeley National Laboratory"/>
            <person name="Harder C.B."/>
            <person name="Miyauchi S."/>
            <person name="Viragh M."/>
            <person name="Kuo A."/>
            <person name="Thoen E."/>
            <person name="Andreopoulos B."/>
            <person name="Lu D."/>
            <person name="Skrede I."/>
            <person name="Drula E."/>
            <person name="Henrissat B."/>
            <person name="Morin E."/>
            <person name="Kohler A."/>
            <person name="Barry K."/>
            <person name="LaButti K."/>
            <person name="Morin E."/>
            <person name="Salamov A."/>
            <person name="Lipzen A."/>
            <person name="Mereny Z."/>
            <person name="Hegedus B."/>
            <person name="Baldrian P."/>
            <person name="Stursova M."/>
            <person name="Weitz H."/>
            <person name="Taylor A."/>
            <person name="Grigoriev I.V."/>
            <person name="Nagy L.G."/>
            <person name="Martin F."/>
            <person name="Kauserud H."/>
        </authorList>
    </citation>
    <scope>NUCLEOTIDE SEQUENCE</scope>
    <source>
        <strain evidence="4">9284</strain>
    </source>
</reference>
<keyword evidence="2" id="KW-0812">Transmembrane</keyword>
<feature type="transmembrane region" description="Helical" evidence="2">
    <location>
        <begin position="232"/>
        <end position="251"/>
    </location>
</feature>
<feature type="transmembrane region" description="Helical" evidence="2">
    <location>
        <begin position="257"/>
        <end position="276"/>
    </location>
</feature>
<protein>
    <recommendedName>
        <fullName evidence="3">DUF6533 domain-containing protein</fullName>
    </recommendedName>
</protein>